<dbReference type="InterPro" id="IPR036390">
    <property type="entry name" value="WH_DNA-bd_sf"/>
</dbReference>
<dbReference type="Pfam" id="PF07729">
    <property type="entry name" value="FCD"/>
    <property type="match status" value="1"/>
</dbReference>
<dbReference type="Gene3D" id="1.20.120.530">
    <property type="entry name" value="GntR ligand-binding domain-like"/>
    <property type="match status" value="1"/>
</dbReference>
<evidence type="ECO:0000256" key="3">
    <source>
        <dbReference type="ARBA" id="ARBA00023163"/>
    </source>
</evidence>
<dbReference type="Proteomes" id="UP000239203">
    <property type="component" value="Unassembled WGS sequence"/>
</dbReference>
<dbReference type="InterPro" id="IPR000524">
    <property type="entry name" value="Tscrpt_reg_HTH_GntR"/>
</dbReference>
<dbReference type="SUPFAM" id="SSF46785">
    <property type="entry name" value="Winged helix' DNA-binding domain"/>
    <property type="match status" value="1"/>
</dbReference>
<dbReference type="SUPFAM" id="SSF48008">
    <property type="entry name" value="GntR ligand-binding domain-like"/>
    <property type="match status" value="1"/>
</dbReference>
<proteinExistence type="predicted"/>
<evidence type="ECO:0000256" key="2">
    <source>
        <dbReference type="ARBA" id="ARBA00023125"/>
    </source>
</evidence>
<dbReference type="PROSITE" id="PS50949">
    <property type="entry name" value="HTH_GNTR"/>
    <property type="match status" value="1"/>
</dbReference>
<dbReference type="SMART" id="SM00895">
    <property type="entry name" value="FCD"/>
    <property type="match status" value="1"/>
</dbReference>
<dbReference type="PANTHER" id="PTHR43537:SF5">
    <property type="entry name" value="UXU OPERON TRANSCRIPTIONAL REGULATOR"/>
    <property type="match status" value="1"/>
</dbReference>
<comment type="caution">
    <text evidence="5">The sequence shown here is derived from an EMBL/GenBank/DDBJ whole genome shotgun (WGS) entry which is preliminary data.</text>
</comment>
<evidence type="ECO:0000313" key="5">
    <source>
        <dbReference type="EMBL" id="PPK68880.1"/>
    </source>
</evidence>
<name>A0A2S6GUJ3_9PSEU</name>
<evidence type="ECO:0000313" key="6">
    <source>
        <dbReference type="Proteomes" id="UP000239203"/>
    </source>
</evidence>
<dbReference type="SMART" id="SM00345">
    <property type="entry name" value="HTH_GNTR"/>
    <property type="match status" value="1"/>
</dbReference>
<dbReference type="InterPro" id="IPR008920">
    <property type="entry name" value="TF_FadR/GntR_C"/>
</dbReference>
<dbReference type="CDD" id="cd07377">
    <property type="entry name" value="WHTH_GntR"/>
    <property type="match status" value="1"/>
</dbReference>
<keyword evidence="6" id="KW-1185">Reference proteome</keyword>
<sequence>MVSNERVGRSLLRQEVSERIKRYILDNRLRPGSPLPTENELCAALGASRSSVREAIKTLDALDIVEVRHGHGTYVGGLSLSALVEGLTFRGLLSPNDDFAVLSELVDVRELFERGNAAAIISALDGPHLDTLDDLASSMGTAVDADRVVADRRFHALLVNPLGNELVSQLTDAFWDVFTAVAPRLGLTPSDQDPVRLHKAIVHAARAGDSLAFADAVVAHYAPIRTRVAAARHAQSIRN</sequence>
<dbReference type="PRINTS" id="PR00035">
    <property type="entry name" value="HTHGNTR"/>
</dbReference>
<feature type="domain" description="HTH gntR-type" evidence="4">
    <location>
        <begin position="10"/>
        <end position="78"/>
    </location>
</feature>
<accession>A0A2S6GUJ3</accession>
<dbReference type="AlphaFoldDB" id="A0A2S6GUJ3"/>
<dbReference type="EMBL" id="PTIX01000004">
    <property type="protein sequence ID" value="PPK68880.1"/>
    <property type="molecule type" value="Genomic_DNA"/>
</dbReference>
<keyword evidence="2 5" id="KW-0238">DNA-binding</keyword>
<gene>
    <name evidence="5" type="ORF">CLV40_104124</name>
</gene>
<evidence type="ECO:0000256" key="1">
    <source>
        <dbReference type="ARBA" id="ARBA00023015"/>
    </source>
</evidence>
<reference evidence="5 6" key="1">
    <citation type="submission" date="2018-02" db="EMBL/GenBank/DDBJ databases">
        <title>Genomic Encyclopedia of Archaeal and Bacterial Type Strains, Phase II (KMG-II): from individual species to whole genera.</title>
        <authorList>
            <person name="Goeker M."/>
        </authorList>
    </citation>
    <scope>NUCLEOTIDE SEQUENCE [LARGE SCALE GENOMIC DNA]</scope>
    <source>
        <strain evidence="5 6">YU 961-1</strain>
    </source>
</reference>
<keyword evidence="1" id="KW-0805">Transcription regulation</keyword>
<protein>
    <submittedName>
        <fullName evidence="5">DNA-binding FadR family transcriptional regulator</fullName>
    </submittedName>
</protein>
<dbReference type="InterPro" id="IPR011711">
    <property type="entry name" value="GntR_C"/>
</dbReference>
<dbReference type="Pfam" id="PF00392">
    <property type="entry name" value="GntR"/>
    <property type="match status" value="1"/>
</dbReference>
<dbReference type="PANTHER" id="PTHR43537">
    <property type="entry name" value="TRANSCRIPTIONAL REGULATOR, GNTR FAMILY"/>
    <property type="match status" value="1"/>
</dbReference>
<organism evidence="5 6">
    <name type="scientific">Actinokineospora auranticolor</name>
    <dbReference type="NCBI Taxonomy" id="155976"/>
    <lineage>
        <taxon>Bacteria</taxon>
        <taxon>Bacillati</taxon>
        <taxon>Actinomycetota</taxon>
        <taxon>Actinomycetes</taxon>
        <taxon>Pseudonocardiales</taxon>
        <taxon>Pseudonocardiaceae</taxon>
        <taxon>Actinokineospora</taxon>
    </lineage>
</organism>
<dbReference type="InterPro" id="IPR036388">
    <property type="entry name" value="WH-like_DNA-bd_sf"/>
</dbReference>
<evidence type="ECO:0000259" key="4">
    <source>
        <dbReference type="PROSITE" id="PS50949"/>
    </source>
</evidence>
<keyword evidence="3" id="KW-0804">Transcription</keyword>
<dbReference type="GO" id="GO:0003677">
    <property type="term" value="F:DNA binding"/>
    <property type="evidence" value="ECO:0007669"/>
    <property type="project" value="UniProtKB-KW"/>
</dbReference>
<dbReference type="Gene3D" id="1.10.10.10">
    <property type="entry name" value="Winged helix-like DNA-binding domain superfamily/Winged helix DNA-binding domain"/>
    <property type="match status" value="1"/>
</dbReference>
<dbReference type="GO" id="GO:0003700">
    <property type="term" value="F:DNA-binding transcription factor activity"/>
    <property type="evidence" value="ECO:0007669"/>
    <property type="project" value="InterPro"/>
</dbReference>